<evidence type="ECO:0000256" key="1">
    <source>
        <dbReference type="ARBA" id="ARBA00023121"/>
    </source>
</evidence>
<proteinExistence type="predicted"/>
<organism evidence="2 3">
    <name type="scientific">Candidatus Egerieimonas intestinavium</name>
    <dbReference type="NCBI Taxonomy" id="2840777"/>
    <lineage>
        <taxon>Bacteria</taxon>
        <taxon>Bacillati</taxon>
        <taxon>Bacillota</taxon>
        <taxon>Clostridia</taxon>
        <taxon>Lachnospirales</taxon>
        <taxon>Lachnospiraceae</taxon>
        <taxon>Lachnospiraceae incertae sedis</taxon>
        <taxon>Candidatus Egerieimonas</taxon>
    </lineage>
</organism>
<dbReference type="Gene3D" id="3.30.1180.10">
    <property type="match status" value="1"/>
</dbReference>
<dbReference type="Pfam" id="PF02645">
    <property type="entry name" value="DegV"/>
    <property type="match status" value="1"/>
</dbReference>
<dbReference type="Proteomes" id="UP000886841">
    <property type="component" value="Unassembled WGS sequence"/>
</dbReference>
<evidence type="ECO:0000313" key="3">
    <source>
        <dbReference type="Proteomes" id="UP000886841"/>
    </source>
</evidence>
<reference evidence="2" key="1">
    <citation type="submission" date="2020-10" db="EMBL/GenBank/DDBJ databases">
        <authorList>
            <person name="Gilroy R."/>
        </authorList>
    </citation>
    <scope>NUCLEOTIDE SEQUENCE</scope>
    <source>
        <strain evidence="2">ChiSxjej1B13-7041</strain>
    </source>
</reference>
<dbReference type="PANTHER" id="PTHR33434">
    <property type="entry name" value="DEGV DOMAIN-CONTAINING PROTEIN DR_1986-RELATED"/>
    <property type="match status" value="1"/>
</dbReference>
<dbReference type="PROSITE" id="PS51482">
    <property type="entry name" value="DEGV"/>
    <property type="match status" value="1"/>
</dbReference>
<accession>A0A9D1ELS4</accession>
<name>A0A9D1ELS4_9FIRM</name>
<comment type="caution">
    <text evidence="2">The sequence shown here is derived from an EMBL/GenBank/DDBJ whole genome shotgun (WGS) entry which is preliminary data.</text>
</comment>
<keyword evidence="1" id="KW-0446">Lipid-binding</keyword>
<protein>
    <submittedName>
        <fullName evidence="2">DegV family protein</fullName>
    </submittedName>
</protein>
<dbReference type="NCBIfam" id="TIGR00762">
    <property type="entry name" value="DegV"/>
    <property type="match status" value="1"/>
</dbReference>
<sequence length="285" mass="31537">MERIAIVTDSNSGITQKEAKELGIRVLPMPFFINEKVHYEDIDLSQEEFYRCLEDGSSVSTSQPSPGDVMKLWDELLKEYEEIVHIPMSSGLSASCETAMGLARDYEGKVYVVNNQRISVTQMQATKDALEMAKAGLSAGQIKEILERESHESSIYLMVDTLKYLKKGGRITPAVAMIGTVLKIKPVLQIQGDKLDTYAKVRGPKQARKVIIDAIKNDLETRFAGKEMHMEIAYAHGAEGLDSFREEVKAAFPGYEIDEGELSLSIACHTGPGVLAVALSKKVDY</sequence>
<dbReference type="InterPro" id="IPR043168">
    <property type="entry name" value="DegV_C"/>
</dbReference>
<dbReference type="Gene3D" id="3.40.50.10170">
    <property type="match status" value="1"/>
</dbReference>
<dbReference type="GO" id="GO:0008289">
    <property type="term" value="F:lipid binding"/>
    <property type="evidence" value="ECO:0007669"/>
    <property type="project" value="UniProtKB-KW"/>
</dbReference>
<dbReference type="PANTHER" id="PTHR33434:SF2">
    <property type="entry name" value="FATTY ACID-BINDING PROTEIN TM_1468"/>
    <property type="match status" value="1"/>
</dbReference>
<dbReference type="InterPro" id="IPR050270">
    <property type="entry name" value="DegV_domain_contain"/>
</dbReference>
<dbReference type="InterPro" id="IPR003797">
    <property type="entry name" value="DegV"/>
</dbReference>
<gene>
    <name evidence="2" type="ORF">IAB98_11775</name>
</gene>
<reference evidence="2" key="2">
    <citation type="journal article" date="2021" name="PeerJ">
        <title>Extensive microbial diversity within the chicken gut microbiome revealed by metagenomics and culture.</title>
        <authorList>
            <person name="Gilroy R."/>
            <person name="Ravi A."/>
            <person name="Getino M."/>
            <person name="Pursley I."/>
            <person name="Horton D.L."/>
            <person name="Alikhan N.F."/>
            <person name="Baker D."/>
            <person name="Gharbi K."/>
            <person name="Hall N."/>
            <person name="Watson M."/>
            <person name="Adriaenssens E.M."/>
            <person name="Foster-Nyarko E."/>
            <person name="Jarju S."/>
            <person name="Secka A."/>
            <person name="Antonio M."/>
            <person name="Oren A."/>
            <person name="Chaudhuri R.R."/>
            <person name="La Ragione R."/>
            <person name="Hildebrand F."/>
            <person name="Pallen M.J."/>
        </authorList>
    </citation>
    <scope>NUCLEOTIDE SEQUENCE</scope>
    <source>
        <strain evidence="2">ChiSxjej1B13-7041</strain>
    </source>
</reference>
<evidence type="ECO:0000313" key="2">
    <source>
        <dbReference type="EMBL" id="HIR94086.1"/>
    </source>
</evidence>
<dbReference type="SUPFAM" id="SSF82549">
    <property type="entry name" value="DAK1/DegV-like"/>
    <property type="match status" value="1"/>
</dbReference>
<dbReference type="AlphaFoldDB" id="A0A9D1ELS4"/>
<dbReference type="EMBL" id="DVHU01000105">
    <property type="protein sequence ID" value="HIR94086.1"/>
    <property type="molecule type" value="Genomic_DNA"/>
</dbReference>